<dbReference type="PANTHER" id="PTHR24559:SF444">
    <property type="entry name" value="REVERSE TRANSCRIPTASE DOMAIN-CONTAINING PROTEIN"/>
    <property type="match status" value="1"/>
</dbReference>
<evidence type="ECO:0000313" key="2">
    <source>
        <dbReference type="EMBL" id="WMV14096.1"/>
    </source>
</evidence>
<dbReference type="Gene3D" id="3.30.70.270">
    <property type="match status" value="1"/>
</dbReference>
<evidence type="ECO:0000259" key="1">
    <source>
        <dbReference type="Pfam" id="PF00078"/>
    </source>
</evidence>
<evidence type="ECO:0000313" key="3">
    <source>
        <dbReference type="Proteomes" id="UP001234989"/>
    </source>
</evidence>
<dbReference type="InterPro" id="IPR043128">
    <property type="entry name" value="Rev_trsase/Diguanyl_cyclase"/>
</dbReference>
<dbReference type="SUPFAM" id="SSF56672">
    <property type="entry name" value="DNA/RNA polymerases"/>
    <property type="match status" value="1"/>
</dbReference>
<proteinExistence type="predicted"/>
<dbReference type="PANTHER" id="PTHR24559">
    <property type="entry name" value="TRANSPOSON TY3-I GAG-POL POLYPROTEIN"/>
    <property type="match status" value="1"/>
</dbReference>
<organism evidence="2 3">
    <name type="scientific">Solanum verrucosum</name>
    <dbReference type="NCBI Taxonomy" id="315347"/>
    <lineage>
        <taxon>Eukaryota</taxon>
        <taxon>Viridiplantae</taxon>
        <taxon>Streptophyta</taxon>
        <taxon>Embryophyta</taxon>
        <taxon>Tracheophyta</taxon>
        <taxon>Spermatophyta</taxon>
        <taxon>Magnoliopsida</taxon>
        <taxon>eudicotyledons</taxon>
        <taxon>Gunneridae</taxon>
        <taxon>Pentapetalae</taxon>
        <taxon>asterids</taxon>
        <taxon>lamiids</taxon>
        <taxon>Solanales</taxon>
        <taxon>Solanaceae</taxon>
        <taxon>Solanoideae</taxon>
        <taxon>Solaneae</taxon>
        <taxon>Solanum</taxon>
    </lineage>
</organism>
<dbReference type="Proteomes" id="UP001234989">
    <property type="component" value="Chromosome 2"/>
</dbReference>
<dbReference type="Gene3D" id="3.10.10.10">
    <property type="entry name" value="HIV Type 1 Reverse Transcriptase, subunit A, domain 1"/>
    <property type="match status" value="1"/>
</dbReference>
<dbReference type="AlphaFoldDB" id="A0AAF0Q574"/>
<protein>
    <recommendedName>
        <fullName evidence="1">Reverse transcriptase domain-containing protein</fullName>
    </recommendedName>
</protein>
<accession>A0AAF0Q574</accession>
<dbReference type="InterPro" id="IPR000477">
    <property type="entry name" value="RT_dom"/>
</dbReference>
<feature type="domain" description="Reverse transcriptase" evidence="1">
    <location>
        <begin position="86"/>
        <end position="166"/>
    </location>
</feature>
<name>A0AAF0Q574_SOLVR</name>
<keyword evidence="3" id="KW-1185">Reference proteome</keyword>
<sequence>MVVASGVPFQKVVDVAKELKMIRRERFEQLKDYPRITRGGSHQGSQVLTFRVAQPLTRGGVHSGRCGFHLGRGGSYSGRCGSHEASCALVFSKIDLRFDYHQLKFGAEDIPKTTFLTRYGYYKFLVISFGLTNAPTTFMDWINEVFRPYLDSFVIVFIDDILIYFRIAFLGHVVSKEGIMVDPKKIEEVLDWVRPNSGIEIEKFLGLGFGLHGGGVVHVGADSDSTI</sequence>
<dbReference type="CDD" id="cd01647">
    <property type="entry name" value="RT_LTR"/>
    <property type="match status" value="1"/>
</dbReference>
<dbReference type="Pfam" id="PF00078">
    <property type="entry name" value="RVT_1"/>
    <property type="match status" value="1"/>
</dbReference>
<reference evidence="2" key="1">
    <citation type="submission" date="2023-08" db="EMBL/GenBank/DDBJ databases">
        <title>A de novo genome assembly of Solanum verrucosum Schlechtendal, a Mexican diploid species geographically isolated from the other diploid A-genome species in potato relatives.</title>
        <authorList>
            <person name="Hosaka K."/>
        </authorList>
    </citation>
    <scope>NUCLEOTIDE SEQUENCE</scope>
    <source>
        <tissue evidence="2">Young leaves</tissue>
    </source>
</reference>
<dbReference type="InterPro" id="IPR053134">
    <property type="entry name" value="RNA-dir_DNA_polymerase"/>
</dbReference>
<gene>
    <name evidence="2" type="ORF">MTR67_007481</name>
</gene>
<dbReference type="InterPro" id="IPR043502">
    <property type="entry name" value="DNA/RNA_pol_sf"/>
</dbReference>
<dbReference type="EMBL" id="CP133613">
    <property type="protein sequence ID" value="WMV14096.1"/>
    <property type="molecule type" value="Genomic_DNA"/>
</dbReference>